<accession>A0A7W6AJM4</accession>
<dbReference type="RefSeq" id="WP_183501789.1">
    <property type="nucleotide sequence ID" value="NZ_JACIDN010000001.1"/>
</dbReference>
<sequence length="182" mass="19536">MNDRWKSDFGVAVQKSIVAKADIKISVTASPPWGGAVGSMPGEGLVRFLAESGDASGAASADSRAVERRSEPRTPTNWIAKIRLPDGEEIACTVKDVSKSGARLGVPGAVVLPESFQLKVVGYDFLFNVRSVWRNDRCAGVRIERFGKQPPPTTAPEEPKPAADSPGTGRLLGRRLSRFSPY</sequence>
<feature type="compositionally biased region" description="Basic residues" evidence="1">
    <location>
        <begin position="172"/>
        <end position="182"/>
    </location>
</feature>
<dbReference type="AlphaFoldDB" id="A0A7W6AJM4"/>
<feature type="domain" description="PilZ" evidence="2">
    <location>
        <begin position="67"/>
        <end position="144"/>
    </location>
</feature>
<dbReference type="SUPFAM" id="SSF141371">
    <property type="entry name" value="PilZ domain-like"/>
    <property type="match status" value="1"/>
</dbReference>
<gene>
    <name evidence="3" type="ORF">GGR33_000502</name>
</gene>
<evidence type="ECO:0000259" key="2">
    <source>
        <dbReference type="Pfam" id="PF07238"/>
    </source>
</evidence>
<name>A0A7W6AJM4_9HYPH</name>
<protein>
    <recommendedName>
        <fullName evidence="2">PilZ domain-containing protein</fullName>
    </recommendedName>
</protein>
<evidence type="ECO:0000256" key="1">
    <source>
        <dbReference type="SAM" id="MobiDB-lite"/>
    </source>
</evidence>
<comment type="caution">
    <text evidence="3">The sequence shown here is derived from an EMBL/GenBank/DDBJ whole genome shotgun (WGS) entry which is preliminary data.</text>
</comment>
<evidence type="ECO:0000313" key="3">
    <source>
        <dbReference type="EMBL" id="MBB3901022.1"/>
    </source>
</evidence>
<dbReference type="Proteomes" id="UP000517759">
    <property type="component" value="Unassembled WGS sequence"/>
</dbReference>
<feature type="region of interest" description="Disordered" evidence="1">
    <location>
        <begin position="144"/>
        <end position="182"/>
    </location>
</feature>
<dbReference type="GO" id="GO:0035438">
    <property type="term" value="F:cyclic-di-GMP binding"/>
    <property type="evidence" value="ECO:0007669"/>
    <property type="project" value="InterPro"/>
</dbReference>
<reference evidence="3 4" key="1">
    <citation type="submission" date="2020-08" db="EMBL/GenBank/DDBJ databases">
        <title>Genomic Encyclopedia of Type Strains, Phase IV (KMG-IV): sequencing the most valuable type-strain genomes for metagenomic binning, comparative biology and taxonomic classification.</title>
        <authorList>
            <person name="Goeker M."/>
        </authorList>
    </citation>
    <scope>NUCLEOTIDE SEQUENCE [LARGE SCALE GENOMIC DNA]</scope>
    <source>
        <strain evidence="3 4">DSM 24105</strain>
    </source>
</reference>
<evidence type="ECO:0000313" key="4">
    <source>
        <dbReference type="Proteomes" id="UP000517759"/>
    </source>
</evidence>
<dbReference type="EMBL" id="JACIDN010000001">
    <property type="protein sequence ID" value="MBB3901022.1"/>
    <property type="molecule type" value="Genomic_DNA"/>
</dbReference>
<proteinExistence type="predicted"/>
<dbReference type="InterPro" id="IPR009875">
    <property type="entry name" value="PilZ_domain"/>
</dbReference>
<organism evidence="3 4">
    <name type="scientific">Methylobacterium brachythecii</name>
    <dbReference type="NCBI Taxonomy" id="1176177"/>
    <lineage>
        <taxon>Bacteria</taxon>
        <taxon>Pseudomonadati</taxon>
        <taxon>Pseudomonadota</taxon>
        <taxon>Alphaproteobacteria</taxon>
        <taxon>Hyphomicrobiales</taxon>
        <taxon>Methylobacteriaceae</taxon>
        <taxon>Methylobacterium</taxon>
    </lineage>
</organism>
<dbReference type="Gene3D" id="2.40.10.220">
    <property type="entry name" value="predicted glycosyltransferase like domains"/>
    <property type="match status" value="1"/>
</dbReference>
<dbReference type="Pfam" id="PF07238">
    <property type="entry name" value="PilZ"/>
    <property type="match status" value="1"/>
</dbReference>